<dbReference type="AlphaFoldDB" id="A0A4D7C7N1"/>
<sequence>MLGEAKHRIAWLDDNRLLVATDYGPGSLTSSGYPRIVKIWQRGAPITQARTIFEGKESDVWVAPQTYVTKEGVFATIHQGKTFWTGTVYHLRDDGQTVASPCPRMPTSRPCSAEPRSRSYGLI</sequence>
<dbReference type="EMBL" id="CP039704">
    <property type="protein sequence ID" value="QCI80055.1"/>
    <property type="molecule type" value="Genomic_DNA"/>
</dbReference>
<keyword evidence="3" id="KW-1185">Reference proteome</keyword>
<dbReference type="KEGG" id="hgn:E6W36_12695"/>
<name>A0A4D7C7N1_9SPHN</name>
<accession>A0A4D7C7N1</accession>
<evidence type="ECO:0000313" key="2">
    <source>
        <dbReference type="EMBL" id="QCI80055.1"/>
    </source>
</evidence>
<evidence type="ECO:0000256" key="1">
    <source>
        <dbReference type="SAM" id="MobiDB-lite"/>
    </source>
</evidence>
<protein>
    <submittedName>
        <fullName evidence="2">S9 family peptidase</fullName>
    </submittedName>
</protein>
<dbReference type="Proteomes" id="UP000298714">
    <property type="component" value="Chromosome"/>
</dbReference>
<dbReference type="SUPFAM" id="SSF50993">
    <property type="entry name" value="Peptidase/esterase 'gauge' domain"/>
    <property type="match status" value="1"/>
</dbReference>
<evidence type="ECO:0000313" key="3">
    <source>
        <dbReference type="Proteomes" id="UP000298714"/>
    </source>
</evidence>
<organism evidence="2 3">
    <name type="scientific">Hankyongella ginsenosidimutans</name>
    <dbReference type="NCBI Taxonomy" id="1763828"/>
    <lineage>
        <taxon>Bacteria</taxon>
        <taxon>Pseudomonadati</taxon>
        <taxon>Pseudomonadota</taxon>
        <taxon>Alphaproteobacteria</taxon>
        <taxon>Sphingomonadales</taxon>
        <taxon>Sphingomonadaceae</taxon>
        <taxon>Hankyongella</taxon>
    </lineage>
</organism>
<proteinExistence type="predicted"/>
<feature type="region of interest" description="Disordered" evidence="1">
    <location>
        <begin position="100"/>
        <end position="123"/>
    </location>
</feature>
<gene>
    <name evidence="2" type="ORF">E6W36_12695</name>
</gene>
<reference evidence="3" key="1">
    <citation type="submission" date="2019-04" db="EMBL/GenBank/DDBJ databases">
        <title>Complete genome sequence of Sphingomonas sp. W1-2-3.</title>
        <authorList>
            <person name="Im W.T."/>
        </authorList>
    </citation>
    <scope>NUCLEOTIDE SEQUENCE [LARGE SCALE GENOMIC DNA]</scope>
    <source>
        <strain evidence="3">W1-2-3</strain>
    </source>
</reference>
<dbReference type="RefSeq" id="WP_222872913.1">
    <property type="nucleotide sequence ID" value="NZ_CP039704.1"/>
</dbReference>